<organism evidence="1 2">
    <name type="scientific">Hymenolepis diminuta</name>
    <name type="common">Rat tapeworm</name>
    <dbReference type="NCBI Taxonomy" id="6216"/>
    <lineage>
        <taxon>Eukaryota</taxon>
        <taxon>Metazoa</taxon>
        <taxon>Spiralia</taxon>
        <taxon>Lophotrochozoa</taxon>
        <taxon>Platyhelminthes</taxon>
        <taxon>Cestoda</taxon>
        <taxon>Eucestoda</taxon>
        <taxon>Cyclophyllidea</taxon>
        <taxon>Hymenolepididae</taxon>
        <taxon>Hymenolepis</taxon>
    </lineage>
</organism>
<dbReference type="EMBL" id="CABIJS010000443">
    <property type="protein sequence ID" value="VUZ51394.1"/>
    <property type="molecule type" value="Genomic_DNA"/>
</dbReference>
<evidence type="ECO:0000313" key="2">
    <source>
        <dbReference type="Proteomes" id="UP000321570"/>
    </source>
</evidence>
<gene>
    <name evidence="1" type="ORF">WMSIL1_LOCUS10035</name>
</gene>
<protein>
    <submittedName>
        <fullName evidence="1">Uncharacterized protein</fullName>
    </submittedName>
</protein>
<sequence>MWYGATFLEKTIFRECYVVDRNIDLAGLDWIGELNLTQFLDENDACQTPSLKPTNKENLMRRATSVYMLPKSLPSRGNHILTGLSSNLPLRSHYRCDQHYGDKFTLKRVRCYFIRPYNKQISHLYPQ</sequence>
<keyword evidence="2" id="KW-1185">Reference proteome</keyword>
<name>A0A564YXS4_HYMDI</name>
<dbReference type="AlphaFoldDB" id="A0A564YXS4"/>
<accession>A0A564YXS4</accession>
<dbReference type="Proteomes" id="UP000321570">
    <property type="component" value="Unassembled WGS sequence"/>
</dbReference>
<reference evidence="1 2" key="1">
    <citation type="submission" date="2019-07" db="EMBL/GenBank/DDBJ databases">
        <authorList>
            <person name="Jastrzebski P J."/>
            <person name="Paukszto L."/>
            <person name="Jastrzebski P J."/>
        </authorList>
    </citation>
    <scope>NUCLEOTIDE SEQUENCE [LARGE SCALE GENOMIC DNA]</scope>
    <source>
        <strain evidence="1 2">WMS-il1</strain>
    </source>
</reference>
<proteinExistence type="predicted"/>
<evidence type="ECO:0000313" key="1">
    <source>
        <dbReference type="EMBL" id="VUZ51394.1"/>
    </source>
</evidence>